<comment type="pathway">
    <text evidence="11">Cell wall biogenesis; peptidoglycan biosynthesis.</text>
</comment>
<feature type="transmembrane region" description="Helical" evidence="11">
    <location>
        <begin position="25"/>
        <end position="46"/>
    </location>
</feature>
<keyword evidence="3 11" id="KW-0328">Glycosyltransferase</keyword>
<reference evidence="12 13" key="1">
    <citation type="journal article" date="2013" name="Antonie Van Leeuwenhoek">
        <title>Dongia rigui sp. nov., isolated from freshwater of a large wetland in Korea.</title>
        <authorList>
            <person name="Baik K.S."/>
            <person name="Hwang Y.M."/>
            <person name="Choi J.S."/>
            <person name="Kwon J."/>
            <person name="Seong C.N."/>
        </authorList>
    </citation>
    <scope>NUCLEOTIDE SEQUENCE [LARGE SCALE GENOMIC DNA]</scope>
    <source>
        <strain evidence="12 13">04SU4-P</strain>
    </source>
</reference>
<feature type="transmembrane region" description="Helical" evidence="11">
    <location>
        <begin position="191"/>
        <end position="209"/>
    </location>
</feature>
<keyword evidence="2 11" id="KW-1003">Cell membrane</keyword>
<comment type="function">
    <text evidence="11">Peptidoglycan polymerase that is essential for cell wall elongation.</text>
</comment>
<keyword evidence="9 11" id="KW-0472">Membrane</keyword>
<dbReference type="NCBIfam" id="TIGR02210">
    <property type="entry name" value="rodA_shape"/>
    <property type="match status" value="1"/>
</dbReference>
<feature type="transmembrane region" description="Helical" evidence="11">
    <location>
        <begin position="349"/>
        <end position="372"/>
    </location>
</feature>
<name>A0ABU5DTI4_9PROT</name>
<evidence type="ECO:0000313" key="13">
    <source>
        <dbReference type="Proteomes" id="UP001271769"/>
    </source>
</evidence>
<dbReference type="EMBL" id="JAXCLX010000001">
    <property type="protein sequence ID" value="MDY0870636.1"/>
    <property type="molecule type" value="Genomic_DNA"/>
</dbReference>
<dbReference type="PROSITE" id="PS00428">
    <property type="entry name" value="FTSW_RODA_SPOVE"/>
    <property type="match status" value="1"/>
</dbReference>
<keyword evidence="5 11" id="KW-0812">Transmembrane</keyword>
<feature type="transmembrane region" description="Helical" evidence="11">
    <location>
        <begin position="58"/>
        <end position="76"/>
    </location>
</feature>
<organism evidence="12 13">
    <name type="scientific">Dongia rigui</name>
    <dbReference type="NCBI Taxonomy" id="940149"/>
    <lineage>
        <taxon>Bacteria</taxon>
        <taxon>Pseudomonadati</taxon>
        <taxon>Pseudomonadota</taxon>
        <taxon>Alphaproteobacteria</taxon>
        <taxon>Rhodospirillales</taxon>
        <taxon>Dongiaceae</taxon>
        <taxon>Dongia</taxon>
    </lineage>
</organism>
<keyword evidence="10 11" id="KW-0961">Cell wall biogenesis/degradation</keyword>
<dbReference type="PANTHER" id="PTHR30474:SF1">
    <property type="entry name" value="PEPTIDOGLYCAN GLYCOSYLTRANSFERASE MRDB"/>
    <property type="match status" value="1"/>
</dbReference>
<dbReference type="EC" id="2.4.99.28" evidence="11"/>
<evidence type="ECO:0000313" key="12">
    <source>
        <dbReference type="EMBL" id="MDY0870636.1"/>
    </source>
</evidence>
<feature type="transmembrane region" description="Helical" evidence="11">
    <location>
        <begin position="319"/>
        <end position="343"/>
    </location>
</feature>
<keyword evidence="6 11" id="KW-0133">Cell shape</keyword>
<dbReference type="Proteomes" id="UP001271769">
    <property type="component" value="Unassembled WGS sequence"/>
</dbReference>
<comment type="subcellular location">
    <subcellularLocation>
        <location evidence="11">Cell inner membrane</location>
        <topology evidence="11">Multi-pass membrane protein</topology>
    </subcellularLocation>
    <subcellularLocation>
        <location evidence="1">Membrane</location>
        <topology evidence="1">Multi-pass membrane protein</topology>
    </subcellularLocation>
</comment>
<evidence type="ECO:0000256" key="6">
    <source>
        <dbReference type="ARBA" id="ARBA00022960"/>
    </source>
</evidence>
<evidence type="ECO:0000256" key="3">
    <source>
        <dbReference type="ARBA" id="ARBA00022676"/>
    </source>
</evidence>
<evidence type="ECO:0000256" key="7">
    <source>
        <dbReference type="ARBA" id="ARBA00022984"/>
    </source>
</evidence>
<dbReference type="Pfam" id="PF01098">
    <property type="entry name" value="FTSW_RODA_SPOVE"/>
    <property type="match status" value="1"/>
</dbReference>
<proteinExistence type="inferred from homology"/>
<evidence type="ECO:0000256" key="4">
    <source>
        <dbReference type="ARBA" id="ARBA00022679"/>
    </source>
</evidence>
<comment type="catalytic activity">
    <reaction evidence="11">
        <text>[GlcNAc-(1-&gt;4)-Mur2Ac(oyl-L-Ala-gamma-D-Glu-L-Lys-D-Ala-D-Ala)](n)-di-trans,octa-cis-undecaprenyl diphosphate + beta-D-GlcNAc-(1-&gt;4)-Mur2Ac(oyl-L-Ala-gamma-D-Glu-L-Lys-D-Ala-D-Ala)-di-trans,octa-cis-undecaprenyl diphosphate = [GlcNAc-(1-&gt;4)-Mur2Ac(oyl-L-Ala-gamma-D-Glu-L-Lys-D-Ala-D-Ala)](n+1)-di-trans,octa-cis-undecaprenyl diphosphate + di-trans,octa-cis-undecaprenyl diphosphate + H(+)</text>
        <dbReference type="Rhea" id="RHEA:23708"/>
        <dbReference type="Rhea" id="RHEA-COMP:9602"/>
        <dbReference type="Rhea" id="RHEA-COMP:9603"/>
        <dbReference type="ChEBI" id="CHEBI:15378"/>
        <dbReference type="ChEBI" id="CHEBI:58405"/>
        <dbReference type="ChEBI" id="CHEBI:60033"/>
        <dbReference type="ChEBI" id="CHEBI:78435"/>
        <dbReference type="EC" id="2.4.99.28"/>
    </reaction>
</comment>
<dbReference type="RefSeq" id="WP_320498929.1">
    <property type="nucleotide sequence ID" value="NZ_JAXCLX010000001.1"/>
</dbReference>
<gene>
    <name evidence="11 12" type="primary">rodA</name>
    <name evidence="11" type="synonym">mrdB</name>
    <name evidence="12" type="ORF">SMD31_01830</name>
</gene>
<keyword evidence="4 11" id="KW-0808">Transferase</keyword>
<dbReference type="HAMAP" id="MF_02079">
    <property type="entry name" value="PGT_RodA"/>
    <property type="match status" value="1"/>
</dbReference>
<comment type="caution">
    <text evidence="12">The sequence shown here is derived from an EMBL/GenBank/DDBJ whole genome shotgun (WGS) entry which is preliminary data.</text>
</comment>
<evidence type="ECO:0000256" key="11">
    <source>
        <dbReference type="HAMAP-Rule" id="MF_02079"/>
    </source>
</evidence>
<keyword evidence="13" id="KW-1185">Reference proteome</keyword>
<evidence type="ECO:0000256" key="9">
    <source>
        <dbReference type="ARBA" id="ARBA00023136"/>
    </source>
</evidence>
<feature type="transmembrane region" description="Helical" evidence="11">
    <location>
        <begin position="82"/>
        <end position="101"/>
    </location>
</feature>
<sequence>MFAMTPMGNKQKKVSIGEKLLQLNWSLVLLVTVVASIGFAVLYSAAHGSAEPWMDAQIKRFGLGVFGMLILALIDLRLYMRFAYAFYAVAFILLVYVEFLGEIGMGAQRWINLGFMQLQPSEMMKIALVLSLARYFHGVDWEAVGKPWVLIPPTLLAVAPAGLVMKQPDLGTAGTLMIVGGAMFFAAGVRWWKFAIIIAAGVVGAYFAWNSSLLHDYQKARILTFLDPESDVRGAGYHIIQSKIALGSGGVWGKGFLQGTQSHLDFLPERHTDFIFTMFAEEWGLVGGIVLLTLYSMLVLYGVVIALRCRSQFGKMMAFGLSFNLFTYFFINTAMVMGLIPVVGVPLPLISYGGTAMMTVLAGFGLMMSAYVNRDAKLGRTGREEN</sequence>
<evidence type="ECO:0000256" key="10">
    <source>
        <dbReference type="ARBA" id="ARBA00023316"/>
    </source>
</evidence>
<dbReference type="InterPro" id="IPR018365">
    <property type="entry name" value="Cell_cycle_FtsW-rel_CS"/>
</dbReference>
<evidence type="ECO:0000256" key="1">
    <source>
        <dbReference type="ARBA" id="ARBA00004141"/>
    </source>
</evidence>
<comment type="similarity">
    <text evidence="11">Belongs to the SEDS family. MrdB/RodA subfamily.</text>
</comment>
<keyword evidence="8 11" id="KW-1133">Transmembrane helix</keyword>
<dbReference type="InterPro" id="IPR011923">
    <property type="entry name" value="RodA/MrdB"/>
</dbReference>
<evidence type="ECO:0000256" key="8">
    <source>
        <dbReference type="ARBA" id="ARBA00022989"/>
    </source>
</evidence>
<evidence type="ECO:0000256" key="2">
    <source>
        <dbReference type="ARBA" id="ARBA00022475"/>
    </source>
</evidence>
<dbReference type="InterPro" id="IPR001182">
    <property type="entry name" value="FtsW/RodA"/>
</dbReference>
<accession>A0ABU5DTI4</accession>
<protein>
    <recommendedName>
        <fullName evidence="11">Peptidoglycan glycosyltransferase MrdB</fullName>
        <shortName evidence="11">PGT</shortName>
        <ecNumber evidence="11">2.4.99.28</ecNumber>
    </recommendedName>
    <alternativeName>
        <fullName evidence="11">Cell elongation protein RodA</fullName>
    </alternativeName>
    <alternativeName>
        <fullName evidence="11">Cell wall polymerase</fullName>
    </alternativeName>
    <alternativeName>
        <fullName evidence="11">Peptidoglycan polymerase</fullName>
        <shortName evidence="11">PG polymerase</shortName>
    </alternativeName>
</protein>
<keyword evidence="11" id="KW-0997">Cell inner membrane</keyword>
<evidence type="ECO:0000256" key="5">
    <source>
        <dbReference type="ARBA" id="ARBA00022692"/>
    </source>
</evidence>
<dbReference type="PANTHER" id="PTHR30474">
    <property type="entry name" value="CELL CYCLE PROTEIN"/>
    <property type="match status" value="1"/>
</dbReference>
<feature type="transmembrane region" description="Helical" evidence="11">
    <location>
        <begin position="283"/>
        <end position="307"/>
    </location>
</feature>
<keyword evidence="7 11" id="KW-0573">Peptidoglycan synthesis</keyword>